<accession>A9KNY1</accession>
<dbReference type="NCBIfam" id="TIGR00093">
    <property type="entry name" value="pseudouridine synthase"/>
    <property type="match status" value="1"/>
</dbReference>
<sequence length="240" mass="27460">MSKSNSMLRLDKYLADLSVGTRTEVKQMIRKGRVMVNGNTETSPETKVDSNHDKIFVDSRELSYVTLEYFMLNKPAGVVSASNDKKQTTVVDLIDEAKRKDLFPVGRLDKDTEGLLIITNDGDLAHQLLSPKKHVDKVYFAKLRDPLKKEDEEAFAAGLKIDEEFTALPAKLERISEQEAYVTIREGKFHQIKRMFEATRNEVIYLKRISMGSLVLDESLSLGEYRELTEEEIEALRENR</sequence>
<dbReference type="SUPFAM" id="SSF55174">
    <property type="entry name" value="Alpha-L RNA-binding motif"/>
    <property type="match status" value="1"/>
</dbReference>
<evidence type="ECO:0000256" key="1">
    <source>
        <dbReference type="ARBA" id="ARBA00008348"/>
    </source>
</evidence>
<dbReference type="EMBL" id="CP000885">
    <property type="protein sequence ID" value="ABX43151.1"/>
    <property type="molecule type" value="Genomic_DNA"/>
</dbReference>
<dbReference type="InterPro" id="IPR018496">
    <property type="entry name" value="PsdUridine_synth_RsuA/RluB_CS"/>
</dbReference>
<dbReference type="InterPro" id="IPR036986">
    <property type="entry name" value="S4_RNA-bd_sf"/>
</dbReference>
<dbReference type="PANTHER" id="PTHR47683:SF4">
    <property type="entry name" value="PSEUDOURIDINE SYNTHASE"/>
    <property type="match status" value="1"/>
</dbReference>
<keyword evidence="8" id="KW-1185">Reference proteome</keyword>
<dbReference type="HOGENOM" id="CLU_024979_1_2_9"/>
<dbReference type="InterPro" id="IPR042092">
    <property type="entry name" value="PsdUridine_s_RsuA/RluB/E/F_cat"/>
</dbReference>
<keyword evidence="2 4" id="KW-0694">RNA-binding</keyword>
<dbReference type="Pfam" id="PF00849">
    <property type="entry name" value="PseudoU_synth_2"/>
    <property type="match status" value="1"/>
</dbReference>
<evidence type="ECO:0000256" key="2">
    <source>
        <dbReference type="ARBA" id="ARBA00022884"/>
    </source>
</evidence>
<dbReference type="SMART" id="SM00363">
    <property type="entry name" value="S4"/>
    <property type="match status" value="1"/>
</dbReference>
<dbReference type="Gene3D" id="3.10.290.10">
    <property type="entry name" value="RNA-binding S4 domain"/>
    <property type="match status" value="1"/>
</dbReference>
<gene>
    <name evidence="7" type="ordered locus">Cphy_2791</name>
</gene>
<name>A9KNY1_LACP7</name>
<evidence type="ECO:0000256" key="4">
    <source>
        <dbReference type="PROSITE-ProRule" id="PRU00182"/>
    </source>
</evidence>
<dbReference type="RefSeq" id="WP_012200802.1">
    <property type="nucleotide sequence ID" value="NC_010001.1"/>
</dbReference>
<dbReference type="Pfam" id="PF01479">
    <property type="entry name" value="S4"/>
    <property type="match status" value="1"/>
</dbReference>
<dbReference type="FunFam" id="3.30.70.1560:FF:000001">
    <property type="entry name" value="Pseudouridine synthase"/>
    <property type="match status" value="1"/>
</dbReference>
<keyword evidence="3 5" id="KW-0413">Isomerase</keyword>
<proteinExistence type="inferred from homology"/>
<dbReference type="InterPro" id="IPR000748">
    <property type="entry name" value="PsdUridine_synth_RsuA/RluB/E/F"/>
</dbReference>
<evidence type="ECO:0000256" key="3">
    <source>
        <dbReference type="ARBA" id="ARBA00023235"/>
    </source>
</evidence>
<comment type="similarity">
    <text evidence="1 5">Belongs to the pseudouridine synthase RsuA family.</text>
</comment>
<dbReference type="InterPro" id="IPR002942">
    <property type="entry name" value="S4_RNA-bd"/>
</dbReference>
<dbReference type="eggNOG" id="COG1187">
    <property type="taxonomic scope" value="Bacteria"/>
</dbReference>
<feature type="domain" description="RNA-binding S4" evidence="6">
    <location>
        <begin position="8"/>
        <end position="66"/>
    </location>
</feature>
<dbReference type="PROSITE" id="PS01149">
    <property type="entry name" value="PSI_RSU"/>
    <property type="match status" value="1"/>
</dbReference>
<organism evidence="7 8">
    <name type="scientific">Lachnoclostridium phytofermentans (strain ATCC 700394 / DSM 18823 / ISDg)</name>
    <name type="common">Clostridium phytofermentans</name>
    <dbReference type="NCBI Taxonomy" id="357809"/>
    <lineage>
        <taxon>Bacteria</taxon>
        <taxon>Bacillati</taxon>
        <taxon>Bacillota</taxon>
        <taxon>Clostridia</taxon>
        <taxon>Lachnospirales</taxon>
        <taxon>Lachnospiraceae</taxon>
    </lineage>
</organism>
<dbReference type="PROSITE" id="PS50889">
    <property type="entry name" value="S4"/>
    <property type="match status" value="1"/>
</dbReference>
<dbReference type="InterPro" id="IPR006145">
    <property type="entry name" value="PsdUridine_synth_RsuA/RluA"/>
</dbReference>
<dbReference type="InterPro" id="IPR050343">
    <property type="entry name" value="RsuA_PseudoU_synthase"/>
</dbReference>
<dbReference type="Proteomes" id="UP000000370">
    <property type="component" value="Chromosome"/>
</dbReference>
<dbReference type="KEGG" id="cpy:Cphy_2791"/>
<evidence type="ECO:0000256" key="5">
    <source>
        <dbReference type="RuleBase" id="RU003887"/>
    </source>
</evidence>
<dbReference type="PANTHER" id="PTHR47683">
    <property type="entry name" value="PSEUDOURIDINE SYNTHASE FAMILY PROTEIN-RELATED"/>
    <property type="match status" value="1"/>
</dbReference>
<dbReference type="GO" id="GO:0120159">
    <property type="term" value="F:rRNA pseudouridine synthase activity"/>
    <property type="evidence" value="ECO:0007669"/>
    <property type="project" value="UniProtKB-ARBA"/>
</dbReference>
<dbReference type="InterPro" id="IPR020103">
    <property type="entry name" value="PsdUridine_synth_cat_dom_sf"/>
</dbReference>
<dbReference type="EC" id="5.4.99.-" evidence="5"/>
<dbReference type="Gene3D" id="3.30.70.1560">
    <property type="entry name" value="Alpha-L RNA-binding motif"/>
    <property type="match status" value="1"/>
</dbReference>
<dbReference type="Gene3D" id="3.30.70.580">
    <property type="entry name" value="Pseudouridine synthase I, catalytic domain, N-terminal subdomain"/>
    <property type="match status" value="1"/>
</dbReference>
<reference evidence="8" key="1">
    <citation type="submission" date="2007-11" db="EMBL/GenBank/DDBJ databases">
        <title>Complete genome sequence of Clostridium phytofermentans ISDg.</title>
        <authorList>
            <person name="Leschine S.B."/>
            <person name="Warnick T.A."/>
            <person name="Blanchard J.L."/>
            <person name="Schnell D.J."/>
            <person name="Petit E.L."/>
            <person name="LaTouf W.G."/>
            <person name="Copeland A."/>
            <person name="Lucas S."/>
            <person name="Lapidus A."/>
            <person name="Barry K."/>
            <person name="Glavina del Rio T."/>
            <person name="Dalin E."/>
            <person name="Tice H."/>
            <person name="Pitluck S."/>
            <person name="Kiss H."/>
            <person name="Brettin T."/>
            <person name="Bruce D."/>
            <person name="Detter J.C."/>
            <person name="Han C."/>
            <person name="Kuske C."/>
            <person name="Schmutz J."/>
            <person name="Larimer F."/>
            <person name="Land M."/>
            <person name="Hauser L."/>
            <person name="Kyrpides N."/>
            <person name="Kim E.A."/>
            <person name="Richardson P."/>
        </authorList>
    </citation>
    <scope>NUCLEOTIDE SEQUENCE [LARGE SCALE GENOMIC DNA]</scope>
    <source>
        <strain evidence="8">ATCC 700394 / DSM 18823 / ISDg</strain>
    </source>
</reference>
<evidence type="ECO:0000313" key="8">
    <source>
        <dbReference type="Proteomes" id="UP000000370"/>
    </source>
</evidence>
<dbReference type="InterPro" id="IPR020094">
    <property type="entry name" value="TruA/RsuA/RluB/E/F_N"/>
</dbReference>
<dbReference type="CDD" id="cd00165">
    <property type="entry name" value="S4"/>
    <property type="match status" value="1"/>
</dbReference>
<evidence type="ECO:0000259" key="6">
    <source>
        <dbReference type="SMART" id="SM00363"/>
    </source>
</evidence>
<dbReference type="AlphaFoldDB" id="A9KNY1"/>
<dbReference type="GO" id="GO:0000455">
    <property type="term" value="P:enzyme-directed rRNA pseudouridine synthesis"/>
    <property type="evidence" value="ECO:0007669"/>
    <property type="project" value="UniProtKB-ARBA"/>
</dbReference>
<dbReference type="GO" id="GO:0005829">
    <property type="term" value="C:cytosol"/>
    <property type="evidence" value="ECO:0007669"/>
    <property type="project" value="UniProtKB-ARBA"/>
</dbReference>
<protein>
    <recommendedName>
        <fullName evidence="5">Pseudouridine synthase</fullName>
        <ecNumber evidence="5">5.4.99.-</ecNumber>
    </recommendedName>
</protein>
<evidence type="ECO:0000313" key="7">
    <source>
        <dbReference type="EMBL" id="ABX43151.1"/>
    </source>
</evidence>
<dbReference type="GO" id="GO:0003723">
    <property type="term" value="F:RNA binding"/>
    <property type="evidence" value="ECO:0007669"/>
    <property type="project" value="UniProtKB-KW"/>
</dbReference>
<dbReference type="CDD" id="cd02553">
    <property type="entry name" value="PseudoU_synth_RsuA"/>
    <property type="match status" value="1"/>
</dbReference>
<dbReference type="SUPFAM" id="SSF55120">
    <property type="entry name" value="Pseudouridine synthase"/>
    <property type="match status" value="1"/>
</dbReference>
<dbReference type="STRING" id="357809.Cphy_2791"/>